<gene>
    <name evidence="1" type="primary">ORF71553</name>
</gene>
<accession>A0A0B6ZPW9</accession>
<dbReference type="EMBL" id="HACG01022915">
    <property type="protein sequence ID" value="CEK69780.1"/>
    <property type="molecule type" value="Transcribed_RNA"/>
</dbReference>
<proteinExistence type="predicted"/>
<organism evidence="1">
    <name type="scientific">Arion vulgaris</name>
    <dbReference type="NCBI Taxonomy" id="1028688"/>
    <lineage>
        <taxon>Eukaryota</taxon>
        <taxon>Metazoa</taxon>
        <taxon>Spiralia</taxon>
        <taxon>Lophotrochozoa</taxon>
        <taxon>Mollusca</taxon>
        <taxon>Gastropoda</taxon>
        <taxon>Heterobranchia</taxon>
        <taxon>Euthyneura</taxon>
        <taxon>Panpulmonata</taxon>
        <taxon>Eupulmonata</taxon>
        <taxon>Stylommatophora</taxon>
        <taxon>Helicina</taxon>
        <taxon>Arionoidea</taxon>
        <taxon>Arionidae</taxon>
        <taxon>Arion</taxon>
    </lineage>
</organism>
<feature type="non-terminal residue" evidence="1">
    <location>
        <position position="70"/>
    </location>
</feature>
<protein>
    <submittedName>
        <fullName evidence="1">Uncharacterized protein</fullName>
    </submittedName>
</protein>
<name>A0A0B6ZPW9_9EUPU</name>
<sequence length="70" mass="7901">NRPALKVGEFRIDRGDVLGSLGDLLLDEDTKIGVESIQRVKEFGITRCTRRASWRGREKSVPQFNQRATG</sequence>
<dbReference type="AlphaFoldDB" id="A0A0B6ZPW9"/>
<feature type="non-terminal residue" evidence="1">
    <location>
        <position position="1"/>
    </location>
</feature>
<evidence type="ECO:0000313" key="1">
    <source>
        <dbReference type="EMBL" id="CEK69780.1"/>
    </source>
</evidence>
<reference evidence="1" key="1">
    <citation type="submission" date="2014-12" db="EMBL/GenBank/DDBJ databases">
        <title>Insight into the proteome of Arion vulgaris.</title>
        <authorList>
            <person name="Aradska J."/>
            <person name="Bulat T."/>
            <person name="Smidak R."/>
            <person name="Sarate P."/>
            <person name="Gangsoo J."/>
            <person name="Sialana F."/>
            <person name="Bilban M."/>
            <person name="Lubec G."/>
        </authorList>
    </citation>
    <scope>NUCLEOTIDE SEQUENCE</scope>
    <source>
        <tissue evidence="1">Skin</tissue>
    </source>
</reference>